<keyword evidence="2" id="KW-1185">Reference proteome</keyword>
<accession>A0A1V3U6B9</accession>
<dbReference type="OrthoDB" id="1450749at2"/>
<reference evidence="1 2" key="1">
    <citation type="submission" date="2016-11" db="EMBL/GenBank/DDBJ databases">
        <title>Genome sequence and comparative genomic analysis of clinical strain Elizabethkingia meningoseptica 61421 PRCM.</title>
        <authorList>
            <person name="Wang M."/>
            <person name="Hu S."/>
            <person name="Cao L."/>
            <person name="Jiang T."/>
            <person name="Zhou Y."/>
            <person name="Ming D."/>
        </authorList>
    </citation>
    <scope>NUCLEOTIDE SEQUENCE [LARGE SCALE GENOMIC DNA]</scope>
    <source>
        <strain evidence="1 2">61421 PRCM</strain>
    </source>
</reference>
<gene>
    <name evidence="1" type="ORF">BMF97_01340</name>
</gene>
<protein>
    <submittedName>
        <fullName evidence="1">Uncharacterized protein</fullName>
    </submittedName>
</protein>
<evidence type="ECO:0000313" key="2">
    <source>
        <dbReference type="Proteomes" id="UP000188947"/>
    </source>
</evidence>
<organism evidence="1 2">
    <name type="scientific">Elizabethkingia meningoseptica</name>
    <name type="common">Chryseobacterium meningosepticum</name>
    <dbReference type="NCBI Taxonomy" id="238"/>
    <lineage>
        <taxon>Bacteria</taxon>
        <taxon>Pseudomonadati</taxon>
        <taxon>Bacteroidota</taxon>
        <taxon>Flavobacteriia</taxon>
        <taxon>Flavobacteriales</taxon>
        <taxon>Weeksellaceae</taxon>
        <taxon>Elizabethkingia</taxon>
    </lineage>
</organism>
<name>A0A1V3U6B9_ELIME</name>
<sequence>MLKSSILFTFIFLFSVCISGQNKNIPSKKPSELTTFVYANEENYLNLIKNKTAAFIQFGFAGIDGRKFKEKYGIDVHNKGCLVSPEASRNAVENNKILVKYLNTKYGESWKKDLGFKPYGN</sequence>
<dbReference type="eggNOG" id="ENOG5033BHQ">
    <property type="taxonomic scope" value="Bacteria"/>
</dbReference>
<dbReference type="Proteomes" id="UP000188947">
    <property type="component" value="Unassembled WGS sequence"/>
</dbReference>
<evidence type="ECO:0000313" key="1">
    <source>
        <dbReference type="EMBL" id="OOH97939.1"/>
    </source>
</evidence>
<dbReference type="EMBL" id="MPOG01000001">
    <property type="protein sequence ID" value="OOH97939.1"/>
    <property type="molecule type" value="Genomic_DNA"/>
</dbReference>
<proteinExistence type="predicted"/>
<dbReference type="AlphaFoldDB" id="A0A1V3U6B9"/>
<dbReference type="RefSeq" id="WP_069215424.1">
    <property type="nucleotide sequence ID" value="NZ_CP016378.1"/>
</dbReference>
<comment type="caution">
    <text evidence="1">The sequence shown here is derived from an EMBL/GenBank/DDBJ whole genome shotgun (WGS) entry which is preliminary data.</text>
</comment>